<dbReference type="AlphaFoldDB" id="A0A9D4Z2S5"/>
<gene>
    <name evidence="2" type="ORF">D9Q98_000919</name>
</gene>
<dbReference type="EMBL" id="SIDB01000001">
    <property type="protein sequence ID" value="KAI3438491.1"/>
    <property type="molecule type" value="Genomic_DNA"/>
</dbReference>
<evidence type="ECO:0000313" key="3">
    <source>
        <dbReference type="Proteomes" id="UP001055712"/>
    </source>
</evidence>
<evidence type="ECO:0000313" key="2">
    <source>
        <dbReference type="EMBL" id="KAI3438491.1"/>
    </source>
</evidence>
<feature type="compositionally biased region" description="Low complexity" evidence="1">
    <location>
        <begin position="118"/>
        <end position="130"/>
    </location>
</feature>
<dbReference type="OrthoDB" id="514031at2759"/>
<keyword evidence="3" id="KW-1185">Reference proteome</keyword>
<dbReference type="Proteomes" id="UP001055712">
    <property type="component" value="Unassembled WGS sequence"/>
</dbReference>
<reference evidence="2" key="2">
    <citation type="submission" date="2020-11" db="EMBL/GenBank/DDBJ databases">
        <authorList>
            <person name="Cecchin M."/>
            <person name="Marcolungo L."/>
            <person name="Rossato M."/>
            <person name="Girolomoni L."/>
            <person name="Cosentino E."/>
            <person name="Cuine S."/>
            <person name="Li-Beisson Y."/>
            <person name="Delledonne M."/>
            <person name="Ballottari M."/>
        </authorList>
    </citation>
    <scope>NUCLEOTIDE SEQUENCE</scope>
    <source>
        <strain evidence="2">211/11P</strain>
        <tissue evidence="2">Whole cell</tissue>
    </source>
</reference>
<evidence type="ECO:0000256" key="1">
    <source>
        <dbReference type="SAM" id="MobiDB-lite"/>
    </source>
</evidence>
<comment type="caution">
    <text evidence="2">The sequence shown here is derived from an EMBL/GenBank/DDBJ whole genome shotgun (WGS) entry which is preliminary data.</text>
</comment>
<proteinExistence type="predicted"/>
<feature type="region of interest" description="Disordered" evidence="1">
    <location>
        <begin position="101"/>
        <end position="130"/>
    </location>
</feature>
<name>A0A9D4Z2S5_CHLVU</name>
<sequence length="247" mass="26113">MKALSSCVCGKLAPLPARAGVNPPRGSGRSFARRPVRVAAGQSSLLHTVETRLSAFFQELGAEAAATSTRVQHCLLSLVLLLQRAVRWAQLAAAAVQLHSSSETQQQAGTGGSDDDSSGSVSPSVASAPVMQQQVQPPAVAVLGFISAVTMGAVEQMRRTLTDDSNNLDCKMSVIQSTTSGLQGTLFQAAQAHSEAVRSNPSGGMWKQPCVASVISEEERLRQAVFEQVYAELCQKDNNQLGFYAQP</sequence>
<accession>A0A9D4Z2S5</accession>
<reference evidence="2" key="1">
    <citation type="journal article" date="2019" name="Plant J.">
        <title>Chlorella vulgaris genome assembly and annotation reveals the molecular basis for metabolic acclimation to high light conditions.</title>
        <authorList>
            <person name="Cecchin M."/>
            <person name="Marcolungo L."/>
            <person name="Rossato M."/>
            <person name="Girolomoni L."/>
            <person name="Cosentino E."/>
            <person name="Cuine S."/>
            <person name="Li-Beisson Y."/>
            <person name="Delledonne M."/>
            <person name="Ballottari M."/>
        </authorList>
    </citation>
    <scope>NUCLEOTIDE SEQUENCE</scope>
    <source>
        <strain evidence="2">211/11P</strain>
    </source>
</reference>
<organism evidence="2 3">
    <name type="scientific">Chlorella vulgaris</name>
    <name type="common">Green alga</name>
    <dbReference type="NCBI Taxonomy" id="3077"/>
    <lineage>
        <taxon>Eukaryota</taxon>
        <taxon>Viridiplantae</taxon>
        <taxon>Chlorophyta</taxon>
        <taxon>core chlorophytes</taxon>
        <taxon>Trebouxiophyceae</taxon>
        <taxon>Chlorellales</taxon>
        <taxon>Chlorellaceae</taxon>
        <taxon>Chlorella clade</taxon>
        <taxon>Chlorella</taxon>
    </lineage>
</organism>
<protein>
    <submittedName>
        <fullName evidence="2">Uncharacterized protein</fullName>
    </submittedName>
</protein>